<accession>A0A292YKR3</accession>
<gene>
    <name evidence="2" type="ORF">EFBL_0689</name>
</gene>
<comment type="caution">
    <text evidence="2">The sequence shown here is derived from an EMBL/GenBank/DDBJ whole genome shotgun (WGS) entry which is preliminary data.</text>
</comment>
<evidence type="ECO:0000256" key="1">
    <source>
        <dbReference type="SAM" id="Phobius"/>
    </source>
</evidence>
<organism evidence="2 3">
    <name type="scientific">Effusibacillus lacus</name>
    <dbReference type="NCBI Taxonomy" id="1348429"/>
    <lineage>
        <taxon>Bacteria</taxon>
        <taxon>Bacillati</taxon>
        <taxon>Bacillota</taxon>
        <taxon>Bacilli</taxon>
        <taxon>Bacillales</taxon>
        <taxon>Alicyclobacillaceae</taxon>
        <taxon>Effusibacillus</taxon>
    </lineage>
</organism>
<sequence>MQEEQVHSNRFPTRAREELHYAVKQFSKFLIILIVSAILVYLAHFFSNGLAVMFAVIGFFLLLITGTYSVGHLVRFFIFMARKQ</sequence>
<feature type="transmembrane region" description="Helical" evidence="1">
    <location>
        <begin position="52"/>
        <end position="78"/>
    </location>
</feature>
<name>A0A292YKR3_9BACL</name>
<protein>
    <submittedName>
        <fullName evidence="2">Uncharacterized protein</fullName>
    </submittedName>
</protein>
<dbReference type="RefSeq" id="WP_096180764.1">
    <property type="nucleotide sequence ID" value="NZ_BDUF01000014.1"/>
</dbReference>
<reference evidence="3" key="1">
    <citation type="submission" date="2017-07" db="EMBL/GenBank/DDBJ databases">
        <title>Draft genome sequence of Effusibacillus lacus strain skLN1.</title>
        <authorList>
            <person name="Watanabe M."/>
            <person name="Kojima H."/>
            <person name="Fukui M."/>
        </authorList>
    </citation>
    <scope>NUCLEOTIDE SEQUENCE [LARGE SCALE GENOMIC DNA]</scope>
    <source>
        <strain evidence="3">skLN1</strain>
    </source>
</reference>
<keyword evidence="1" id="KW-1133">Transmembrane helix</keyword>
<feature type="transmembrane region" description="Helical" evidence="1">
    <location>
        <begin position="26"/>
        <end position="46"/>
    </location>
</feature>
<dbReference type="Proteomes" id="UP000217785">
    <property type="component" value="Unassembled WGS sequence"/>
</dbReference>
<evidence type="ECO:0000313" key="2">
    <source>
        <dbReference type="EMBL" id="GAX89075.1"/>
    </source>
</evidence>
<keyword evidence="1" id="KW-0812">Transmembrane</keyword>
<keyword evidence="1" id="KW-0472">Membrane</keyword>
<dbReference type="AlphaFoldDB" id="A0A292YKR3"/>
<dbReference type="EMBL" id="BDUF01000014">
    <property type="protein sequence ID" value="GAX89075.1"/>
    <property type="molecule type" value="Genomic_DNA"/>
</dbReference>
<keyword evidence="3" id="KW-1185">Reference proteome</keyword>
<proteinExistence type="predicted"/>
<evidence type="ECO:0000313" key="3">
    <source>
        <dbReference type="Proteomes" id="UP000217785"/>
    </source>
</evidence>